<dbReference type="AlphaFoldDB" id="A0A194WCA0"/>
<dbReference type="EMBL" id="CM003108">
    <property type="protein sequence ID" value="KUI74039.1"/>
    <property type="molecule type" value="Genomic_DNA"/>
</dbReference>
<accession>A0A194WCA0</accession>
<feature type="region of interest" description="Disordered" evidence="1">
    <location>
        <begin position="186"/>
        <end position="210"/>
    </location>
</feature>
<evidence type="ECO:0000313" key="3">
    <source>
        <dbReference type="EMBL" id="KUI74039.1"/>
    </source>
</evidence>
<proteinExistence type="predicted"/>
<sequence>MSANYGSAKKNQGLPVRIKCIADGRWETKDMFSKNMLQKYKSGQGITCRKHTPGSIVEIICVGCHRSKPLNCFSNSERKVHGSHRCRDCVEWSEADCPGYNPLPPPNAQRSVEERELYNRPQQTLEVFHDDHDDQDDEYAIETDCTPFSTDQASSVGRSDNSSISNSNGLTTYALQNFNVSNPPYSRSGQSYQDSFAPTDTASTTGTNITERPRSHVHYNAYGPKGQVQTRTQSVVAASETTATFGATSVSSSVPGRKNWAKPNGRKTAVVAPSYLQYENPDDVGHCYDSDESADIC</sequence>
<dbReference type="Proteomes" id="UP000078559">
    <property type="component" value="Chromosome 11"/>
</dbReference>
<gene>
    <name evidence="3" type="ORF">VM1G_09357</name>
</gene>
<protein>
    <recommendedName>
        <fullName evidence="2">Stc1 domain-containing protein</fullName>
    </recommendedName>
</protein>
<evidence type="ECO:0000259" key="2">
    <source>
        <dbReference type="Pfam" id="PF12898"/>
    </source>
</evidence>
<keyword evidence="4" id="KW-1185">Reference proteome</keyword>
<organism evidence="3 4">
    <name type="scientific">Cytospora mali</name>
    <name type="common">Apple Valsa canker fungus</name>
    <name type="synonym">Valsa mali</name>
    <dbReference type="NCBI Taxonomy" id="578113"/>
    <lineage>
        <taxon>Eukaryota</taxon>
        <taxon>Fungi</taxon>
        <taxon>Dikarya</taxon>
        <taxon>Ascomycota</taxon>
        <taxon>Pezizomycotina</taxon>
        <taxon>Sordariomycetes</taxon>
        <taxon>Sordariomycetidae</taxon>
        <taxon>Diaporthales</taxon>
        <taxon>Cytosporaceae</taxon>
        <taxon>Cytospora</taxon>
    </lineage>
</organism>
<evidence type="ECO:0000313" key="4">
    <source>
        <dbReference type="Proteomes" id="UP000078559"/>
    </source>
</evidence>
<name>A0A194WCA0_CYTMA</name>
<dbReference type="OrthoDB" id="3514033at2759"/>
<dbReference type="InterPro" id="IPR024630">
    <property type="entry name" value="Stc1"/>
</dbReference>
<evidence type="ECO:0000256" key="1">
    <source>
        <dbReference type="SAM" id="MobiDB-lite"/>
    </source>
</evidence>
<dbReference type="Pfam" id="PF12898">
    <property type="entry name" value="Stc1"/>
    <property type="match status" value="1"/>
</dbReference>
<reference evidence="3" key="1">
    <citation type="submission" date="2014-12" db="EMBL/GenBank/DDBJ databases">
        <title>Genome Sequence of Valsa Canker Pathogens Uncovers a Specific Adaption of Colonization on Woody Bark.</title>
        <authorList>
            <person name="Yin Z."/>
            <person name="Liu H."/>
            <person name="Gao X."/>
            <person name="Li Z."/>
            <person name="Song N."/>
            <person name="Ke X."/>
            <person name="Dai Q."/>
            <person name="Wu Y."/>
            <person name="Sun Y."/>
            <person name="Xu J.-R."/>
            <person name="Kang Z.K."/>
            <person name="Wang L."/>
            <person name="Huang L."/>
        </authorList>
    </citation>
    <scope>NUCLEOTIDE SEQUENCE [LARGE SCALE GENOMIC DNA]</scope>
    <source>
        <strain evidence="3">03-8</strain>
    </source>
</reference>
<feature type="domain" description="Stc1" evidence="2">
    <location>
        <begin position="19"/>
        <end position="91"/>
    </location>
</feature>